<feature type="coiled-coil region" evidence="1">
    <location>
        <begin position="77"/>
        <end position="104"/>
    </location>
</feature>
<dbReference type="RefSeq" id="WP_005513033.1">
    <property type="nucleotide sequence ID" value="NZ_CM001149.1"/>
</dbReference>
<dbReference type="EMBL" id="ADNW02000008">
    <property type="protein sequence ID" value="EGD24668.1"/>
    <property type="molecule type" value="Genomic_DNA"/>
</dbReference>
<dbReference type="AlphaFoldDB" id="E9T085"/>
<name>E9T085_RHOHA</name>
<protein>
    <submittedName>
        <fullName evidence="2">Uncharacterized protein</fullName>
    </submittedName>
</protein>
<dbReference type="HOGENOM" id="CLU_2221154_0_0_11"/>
<gene>
    <name evidence="2" type="ORF">HMPREF0724_11786</name>
</gene>
<dbReference type="Proteomes" id="UP000004245">
    <property type="component" value="Unassembled WGS sequence"/>
</dbReference>
<keyword evidence="3" id="KW-1185">Reference proteome</keyword>
<accession>E9T085</accession>
<evidence type="ECO:0000256" key="1">
    <source>
        <dbReference type="SAM" id="Coils"/>
    </source>
</evidence>
<evidence type="ECO:0000313" key="3">
    <source>
        <dbReference type="Proteomes" id="UP000004245"/>
    </source>
</evidence>
<comment type="caution">
    <text evidence="2">The sequence shown here is derived from an EMBL/GenBank/DDBJ whole genome shotgun (WGS) entry which is preliminary data.</text>
</comment>
<proteinExistence type="predicted"/>
<organism evidence="2 3">
    <name type="scientific">Prescottella equi ATCC 33707</name>
    <dbReference type="NCBI Taxonomy" id="525370"/>
    <lineage>
        <taxon>Bacteria</taxon>
        <taxon>Bacillati</taxon>
        <taxon>Actinomycetota</taxon>
        <taxon>Actinomycetes</taxon>
        <taxon>Mycobacteriales</taxon>
        <taxon>Nocardiaceae</taxon>
        <taxon>Prescottella</taxon>
    </lineage>
</organism>
<sequence length="106" mass="11550">MHLERKHIAAIAPTVDAARQLCRDLKIPATNAISGNSVDCARGRSFAGYILAPGYLPAPDFWEAFAPSLMAAPQYDVEDLRAMLAAAEEKQDAMNRQRAQLALAPR</sequence>
<reference evidence="2" key="1">
    <citation type="submission" date="2011-01" db="EMBL/GenBank/DDBJ databases">
        <authorList>
            <person name="Muzny D."/>
            <person name="Qin X."/>
            <person name="Buhay C."/>
            <person name="Dugan-Rocha S."/>
            <person name="Ding Y."/>
            <person name="Chen G."/>
            <person name="Hawes A."/>
            <person name="Holder M."/>
            <person name="Jhangiani S."/>
            <person name="Johnson A."/>
            <person name="Khan Z."/>
            <person name="Li Z."/>
            <person name="Liu W."/>
            <person name="Liu X."/>
            <person name="Perez L."/>
            <person name="Shen H."/>
            <person name="Wang Q."/>
            <person name="Watt J."/>
            <person name="Xi L."/>
            <person name="Xin Y."/>
            <person name="Zhou J."/>
            <person name="Deng J."/>
            <person name="Jiang H."/>
            <person name="Liu Y."/>
            <person name="Qu J."/>
            <person name="Song X.-Z."/>
            <person name="Zhang L."/>
            <person name="Villasana D."/>
            <person name="Johnson A."/>
            <person name="Liu J."/>
            <person name="Liyanage D."/>
            <person name="Lorensuhewa L."/>
            <person name="Robinson T."/>
            <person name="Song A."/>
            <person name="Song B.-B."/>
            <person name="Dinh H."/>
            <person name="Thornton R."/>
            <person name="Coyle M."/>
            <person name="Francisco L."/>
            <person name="Jackson L."/>
            <person name="Javaid M."/>
            <person name="Korchina V."/>
            <person name="Kovar C."/>
            <person name="Mata R."/>
            <person name="Mathew T."/>
            <person name="Ngo R."/>
            <person name="Nguyen L."/>
            <person name="Nguyen N."/>
            <person name="Okwuonu G."/>
            <person name="Ongeri F."/>
            <person name="Pham C."/>
            <person name="Simmons D."/>
            <person name="Wilczek-Boney K."/>
            <person name="Hale W."/>
            <person name="Jakkamsetti A."/>
            <person name="Pham P."/>
            <person name="Ruth R."/>
            <person name="San Lucas F."/>
            <person name="Warren J."/>
            <person name="Zhang J."/>
            <person name="Zhao Z."/>
            <person name="Zhou C."/>
            <person name="Zhu D."/>
            <person name="Lee S."/>
            <person name="Bess C."/>
            <person name="Blankenburg K."/>
            <person name="Forbes L."/>
            <person name="Fu Q."/>
            <person name="Gubbala S."/>
            <person name="Hirani K."/>
            <person name="Jayaseelan J.C."/>
            <person name="Lara F."/>
            <person name="Munidasa M."/>
            <person name="Palculict T."/>
            <person name="Patil S."/>
            <person name="Pu L.-L."/>
            <person name="Saada N."/>
            <person name="Tang L."/>
            <person name="Weissenberger G."/>
            <person name="Zhu Y."/>
            <person name="Hemphill L."/>
            <person name="Shang Y."/>
            <person name="Youmans B."/>
            <person name="Ayvaz T."/>
            <person name="Ross M."/>
            <person name="Santibanez J."/>
            <person name="Aqrawi P."/>
            <person name="Gross S."/>
            <person name="Joshi V."/>
            <person name="Fowler G."/>
            <person name="Nazareth L."/>
            <person name="Reid J."/>
            <person name="Worley K."/>
            <person name="Petrosino J."/>
            <person name="Highlander S."/>
            <person name="Gibbs R."/>
        </authorList>
    </citation>
    <scope>NUCLEOTIDE SEQUENCE [LARGE SCALE GENOMIC DNA]</scope>
    <source>
        <strain evidence="2">ATCC 33707</strain>
    </source>
</reference>
<evidence type="ECO:0000313" key="2">
    <source>
        <dbReference type="EMBL" id="EGD24668.1"/>
    </source>
</evidence>
<keyword evidence="1" id="KW-0175">Coiled coil</keyword>